<name>A0ABS8TNG7_DATST</name>
<proteinExistence type="predicted"/>
<evidence type="ECO:0000313" key="2">
    <source>
        <dbReference type="Proteomes" id="UP000823775"/>
    </source>
</evidence>
<accession>A0ABS8TNG7</accession>
<protein>
    <submittedName>
        <fullName evidence="1">Uncharacterized protein</fullName>
    </submittedName>
</protein>
<gene>
    <name evidence="1" type="ORF">HAX54_013121</name>
</gene>
<sequence length="134" mass="14479">MAFEKLECEGHCGACPCRESAWTLGACPCLAERRRGTLGHAHAAECKGLWAHAHAGRKAGGTLWACPCRPSVRDFGRMPMPAESARDARHAHAGRVPGTLGRMPMAAEREGRRHVASLSMLPVSLGHFSCTWHV</sequence>
<organism evidence="1 2">
    <name type="scientific">Datura stramonium</name>
    <name type="common">Jimsonweed</name>
    <name type="synonym">Common thornapple</name>
    <dbReference type="NCBI Taxonomy" id="4076"/>
    <lineage>
        <taxon>Eukaryota</taxon>
        <taxon>Viridiplantae</taxon>
        <taxon>Streptophyta</taxon>
        <taxon>Embryophyta</taxon>
        <taxon>Tracheophyta</taxon>
        <taxon>Spermatophyta</taxon>
        <taxon>Magnoliopsida</taxon>
        <taxon>eudicotyledons</taxon>
        <taxon>Gunneridae</taxon>
        <taxon>Pentapetalae</taxon>
        <taxon>asterids</taxon>
        <taxon>lamiids</taxon>
        <taxon>Solanales</taxon>
        <taxon>Solanaceae</taxon>
        <taxon>Solanoideae</taxon>
        <taxon>Datureae</taxon>
        <taxon>Datura</taxon>
    </lineage>
</organism>
<dbReference type="EMBL" id="JACEIK010001781">
    <property type="protein sequence ID" value="MCD7472127.1"/>
    <property type="molecule type" value="Genomic_DNA"/>
</dbReference>
<reference evidence="1 2" key="1">
    <citation type="journal article" date="2021" name="BMC Genomics">
        <title>Datura genome reveals duplications of psychoactive alkaloid biosynthetic genes and high mutation rate following tissue culture.</title>
        <authorList>
            <person name="Rajewski A."/>
            <person name="Carter-House D."/>
            <person name="Stajich J."/>
            <person name="Litt A."/>
        </authorList>
    </citation>
    <scope>NUCLEOTIDE SEQUENCE [LARGE SCALE GENOMIC DNA]</scope>
    <source>
        <strain evidence="1">AR-01</strain>
    </source>
</reference>
<dbReference type="Proteomes" id="UP000823775">
    <property type="component" value="Unassembled WGS sequence"/>
</dbReference>
<comment type="caution">
    <text evidence="1">The sequence shown here is derived from an EMBL/GenBank/DDBJ whole genome shotgun (WGS) entry which is preliminary data.</text>
</comment>
<evidence type="ECO:0000313" key="1">
    <source>
        <dbReference type="EMBL" id="MCD7472127.1"/>
    </source>
</evidence>
<keyword evidence="2" id="KW-1185">Reference proteome</keyword>